<feature type="domain" description="Ion transport" evidence="15">
    <location>
        <begin position="204"/>
        <end position="465"/>
    </location>
</feature>
<evidence type="ECO:0000256" key="9">
    <source>
        <dbReference type="ARBA" id="ARBA00023065"/>
    </source>
</evidence>
<evidence type="ECO:0000256" key="10">
    <source>
        <dbReference type="ARBA" id="ARBA00023136"/>
    </source>
</evidence>
<evidence type="ECO:0000256" key="3">
    <source>
        <dbReference type="ARBA" id="ARBA00022568"/>
    </source>
</evidence>
<dbReference type="Gene3D" id="1.10.287.70">
    <property type="match status" value="4"/>
</dbReference>
<dbReference type="SUPFAM" id="SSF50985">
    <property type="entry name" value="RCC1/BLIP-II"/>
    <property type="match status" value="1"/>
</dbReference>
<keyword evidence="7" id="KW-0851">Voltage-gated channel</keyword>
<evidence type="ECO:0000259" key="15">
    <source>
        <dbReference type="Pfam" id="PF00520"/>
    </source>
</evidence>
<dbReference type="GO" id="GO:0005891">
    <property type="term" value="C:voltage-gated calcium channel complex"/>
    <property type="evidence" value="ECO:0007669"/>
    <property type="project" value="TreeGrafter"/>
</dbReference>
<feature type="transmembrane region" description="Helical" evidence="14">
    <location>
        <begin position="276"/>
        <end position="298"/>
    </location>
</feature>
<dbReference type="Gene3D" id="1.20.120.350">
    <property type="entry name" value="Voltage-gated potassium channels. Chain C"/>
    <property type="match status" value="4"/>
</dbReference>
<feature type="region of interest" description="Disordered" evidence="13">
    <location>
        <begin position="1"/>
        <end position="36"/>
    </location>
</feature>
<evidence type="ECO:0000256" key="8">
    <source>
        <dbReference type="ARBA" id="ARBA00022989"/>
    </source>
</evidence>
<evidence type="ECO:0000256" key="14">
    <source>
        <dbReference type="SAM" id="Phobius"/>
    </source>
</evidence>
<dbReference type="SUPFAM" id="SSF81324">
    <property type="entry name" value="Voltage-gated potassium channels"/>
    <property type="match status" value="4"/>
</dbReference>
<dbReference type="VEuPathDB" id="FungiDB:H257_01690"/>
<feature type="transmembrane region" description="Helical" evidence="14">
    <location>
        <begin position="437"/>
        <end position="459"/>
    </location>
</feature>
<dbReference type="InterPro" id="IPR027359">
    <property type="entry name" value="Volt_channel_dom_sf"/>
</dbReference>
<dbReference type="InterPro" id="IPR050599">
    <property type="entry name" value="VDCC_alpha-1_subunit"/>
</dbReference>
<sequence length="1872" mass="207838">QVVLADRPSSTTLTCAVDGTERPNHMESTPTSARDRASSTFGMILSSGVAVTYHPPRGEPLRGILSLNNEILRWRSKELFPFFQDKEAIVFVSSVTSVRPGRQTTTFLRTSKYIKPLELMASDDKCISLMYTVSTTTTTDDDAPSTTTTTATHSFDIEFKSPLLCEEALLYLTHAKHIPSETVDAAAVPLPIGRSMLCQRLYSHPTFGHVILSCIVINIVTMSMESPVEPDKSFLTTMYALDTVFAIIFTAEQIIKVIAVEGIRPLFHDNWDIADFLIISTTWLACIPTFSAWNMSAFRSFRALRSLRFFKGLSEFFDTFLKTLPMVVNALSCFGYFLFLFTVLGMYLFSEALTYRCAVEGVDGSVMEVIPTTYCRPGDDSICLVGHQCHPMLSPNGGYTGFHSFEASFLTVFMISSRAGFGSSFDATVQTKSSFSVLYFLALIIFVSFMIPSLFIAIVRNCFTSVAVKHPSAYKSELQLKMNIYKLKRRPQLPPATTHVPNLVQYATKRVVHAVKGFLDATSHQTHSLSTQDGNNMSSTTTSTADDRSTGSFGTSSSALGDDSPPTPRSVRVVNENAVMVFFIFPSDGRVVRWLEFMCRSATFELIVNFVVLLNALLLTMEQTSTHDPPDWYEDRVVLVDHSFTLIFSAEVFGRLLADHGLWPFLQDPWNRFDFVIVCGALLNFVAKSRSVYAPAQERVAFIFRMFRFLRPFRMLHTQNPLLKIVEAILSSLASLFDLVLFMLLGNVVFAILGMNLYGGKFPPGRTHFDTFGDSMLTLFKISSGHGTWGIFYDALHTTSGAIATAYFLSYTVFSVYITLNFMIVILLKKFSVTEDEKRKQLCEQFKQSLDQAMAAYPATDEGAFVHEFVKVFPAEIMHVTLPQLSSSPIGKPKVVQAHTVTSPSTSSSPRQKQSSNWTSILPRPTGKPKTGSSVLPFTSSMLRKATAILNPYEPVGLDSPSSATTPSDPPPSPPSTSPVSQGSWLYNDVSLFVFGADSDIRKTCAELESKTETFIWVCIVIRSALITLQSPLYSNTIQQFTNLIEWLFMLVLLFEFTIKIVGKGFAFTPHAYLNDPWNQMNVVVLLACMLLLLIPHSDLTEYFHLGRAFGPVRVIRGMKSFSVIMNALMSSLHQVVWCVVITCFGFVVFALIGQQLFAGKFESCNDVSSSAGIVTYADCVGVFVHPVTNTLMPRVWGHVKGMHFDSFGGALGTLFSVVSKKAWIGVMYTAMDIVGEGIQPRQDASKYFAFFFVAFVFLSRFYMLRVFAGVIVNNFRAHNGTILLSNRQLVWLRNKRRIAALHPQYPAPSTTSMKVLYAVVKHPTFKALSSIAVLTHVTILALSDANSPKIWLAHHFFTVVYGSEAALTVMSMGIREFLTRGWSSEGLNACLVICMLMGPHMTSSSSVLVLGVLRAFDFNHLTLVLEPFPNFRGLSSLFQTILESTRAMVKLTLLLGYVMFIYANLGMQLFSLTKWGVGLDGNLNFSTFPRAFAAFIKFAAGEDWYDNEGWSDAYRACSVAPPNCVYRIGTEKSDCGSKGLSTIFYYSYFVLVFLILQNFFVAVVLDTYVSTSAMLSESDSLNKVGFNMNHLQAFRATWSHYDVQALGYMSRRKLGRFLKELSPPLGLNSGRDATDPPDKRFMDVDGMEMYVEVMARLDELTHRRHLLRGDRYEDKMIRFKDLLLILTQRTVPCEGLTISEKVIELSTRHYIDRYRAALKIQKTFRGSLVATRKRRGRSAAASSGSPAEATAASPSGGVAVIAHLDIDDTTVSAGIEHSCAIHSVSTVDFGGKVVCWGDNTFGQSSPPDAGDKTVVCWGMTEGVTNVPKGVAFDELTLGWDHGCGILSRTGRVQCWGHNSNGRLDVPAKLYG</sequence>
<feature type="transmembrane region" description="Helical" evidence="14">
    <location>
        <begin position="1047"/>
        <end position="1069"/>
    </location>
</feature>
<evidence type="ECO:0000256" key="4">
    <source>
        <dbReference type="ARBA" id="ARBA00022673"/>
    </source>
</evidence>
<evidence type="ECO:0000256" key="1">
    <source>
        <dbReference type="ARBA" id="ARBA00004141"/>
    </source>
</evidence>
<feature type="transmembrane region" description="Helical" evidence="14">
    <location>
        <begin position="1544"/>
        <end position="1566"/>
    </location>
</feature>
<keyword evidence="4" id="KW-0107">Calcium channel</keyword>
<feature type="transmembrane region" description="Helical" evidence="14">
    <location>
        <begin position="233"/>
        <end position="256"/>
    </location>
</feature>
<dbReference type="PANTHER" id="PTHR45628">
    <property type="entry name" value="VOLTAGE-DEPENDENT CALCIUM CHANNEL TYPE A SUBUNIT ALPHA-1"/>
    <property type="match status" value="1"/>
</dbReference>
<keyword evidence="11" id="KW-0325">Glycoprotein</keyword>
<name>A0A397DGD9_APHAT</name>
<keyword evidence="5 14" id="KW-0812">Transmembrane</keyword>
<dbReference type="InterPro" id="IPR005821">
    <property type="entry name" value="Ion_trans_dom"/>
</dbReference>
<evidence type="ECO:0000256" key="13">
    <source>
        <dbReference type="SAM" id="MobiDB-lite"/>
    </source>
</evidence>
<evidence type="ECO:0000256" key="5">
    <source>
        <dbReference type="ARBA" id="ARBA00022692"/>
    </source>
</evidence>
<feature type="compositionally biased region" description="Low complexity" evidence="13">
    <location>
        <begin position="902"/>
        <end position="916"/>
    </location>
</feature>
<feature type="domain" description="Ion transport" evidence="15">
    <location>
        <begin position="1013"/>
        <end position="1277"/>
    </location>
</feature>
<reference evidence="16 17" key="1">
    <citation type="submission" date="2018-08" db="EMBL/GenBank/DDBJ databases">
        <title>Aphanomyces genome sequencing and annotation.</title>
        <authorList>
            <person name="Minardi D."/>
            <person name="Oidtmann B."/>
            <person name="Van Der Giezen M."/>
            <person name="Studholme D.J."/>
        </authorList>
    </citation>
    <scope>NUCLEOTIDE SEQUENCE [LARGE SCALE GENOMIC DNA]</scope>
    <source>
        <strain evidence="16 17">SA</strain>
    </source>
</reference>
<dbReference type="Proteomes" id="UP000265716">
    <property type="component" value="Unassembled WGS sequence"/>
</dbReference>
<keyword evidence="6" id="KW-0106">Calcium</keyword>
<dbReference type="PANTHER" id="PTHR45628:SF7">
    <property type="entry name" value="VOLTAGE-DEPENDENT CALCIUM CHANNEL TYPE A SUBUNIT ALPHA-1"/>
    <property type="match status" value="1"/>
</dbReference>
<dbReference type="Gene3D" id="2.130.10.30">
    <property type="entry name" value="Regulator of chromosome condensation 1/beta-lactamase-inhibitor protein II"/>
    <property type="match status" value="1"/>
</dbReference>
<comment type="subcellular location">
    <subcellularLocation>
        <location evidence="1">Membrane</location>
        <topology evidence="1">Multi-pass membrane protein</topology>
    </subcellularLocation>
</comment>
<feature type="region of interest" description="Disordered" evidence="13">
    <location>
        <begin position="526"/>
        <end position="569"/>
    </location>
</feature>
<comment type="caution">
    <text evidence="16">The sequence shown here is derived from an EMBL/GenBank/DDBJ whole genome shotgun (WGS) entry which is preliminary data.</text>
</comment>
<evidence type="ECO:0000256" key="12">
    <source>
        <dbReference type="ARBA" id="ARBA00023303"/>
    </source>
</evidence>
<feature type="non-terminal residue" evidence="16">
    <location>
        <position position="1"/>
    </location>
</feature>
<feature type="transmembrane region" description="Helical" evidence="14">
    <location>
        <begin position="201"/>
        <end position="221"/>
    </location>
</feature>
<dbReference type="InterPro" id="IPR009091">
    <property type="entry name" value="RCC1/BLIP-II"/>
</dbReference>
<organism evidence="16 17">
    <name type="scientific">Aphanomyces astaci</name>
    <name type="common">Crayfish plague agent</name>
    <dbReference type="NCBI Taxonomy" id="112090"/>
    <lineage>
        <taxon>Eukaryota</taxon>
        <taxon>Sar</taxon>
        <taxon>Stramenopiles</taxon>
        <taxon>Oomycota</taxon>
        <taxon>Saprolegniomycetes</taxon>
        <taxon>Saprolegniales</taxon>
        <taxon>Verrucalvaceae</taxon>
        <taxon>Aphanomyces</taxon>
    </lineage>
</organism>
<dbReference type="GO" id="GO:0098703">
    <property type="term" value="P:calcium ion import across plasma membrane"/>
    <property type="evidence" value="ECO:0007669"/>
    <property type="project" value="TreeGrafter"/>
</dbReference>
<dbReference type="PROSITE" id="PS50096">
    <property type="entry name" value="IQ"/>
    <property type="match status" value="1"/>
</dbReference>
<feature type="transmembrane region" description="Helical" evidence="14">
    <location>
        <begin position="1135"/>
        <end position="1154"/>
    </location>
</feature>
<feature type="domain" description="Ion transport" evidence="15">
    <location>
        <begin position="1323"/>
        <end position="1572"/>
    </location>
</feature>
<dbReference type="Pfam" id="PF13540">
    <property type="entry name" value="RCC1_2"/>
    <property type="match status" value="1"/>
</dbReference>
<feature type="compositionally biased region" description="Pro residues" evidence="13">
    <location>
        <begin position="968"/>
        <end position="977"/>
    </location>
</feature>
<feature type="transmembrane region" description="Helical" evidence="14">
    <location>
        <begin position="1248"/>
        <end position="1269"/>
    </location>
</feature>
<keyword evidence="12" id="KW-0407">Ion channel</keyword>
<keyword evidence="3" id="KW-0109">Calcium transport</keyword>
<keyword evidence="10 14" id="KW-0472">Membrane</keyword>
<feature type="region of interest" description="Disordered" evidence="13">
    <location>
        <begin position="891"/>
        <end position="936"/>
    </location>
</feature>
<evidence type="ECO:0000256" key="11">
    <source>
        <dbReference type="ARBA" id="ARBA00023180"/>
    </source>
</evidence>
<evidence type="ECO:0000313" key="16">
    <source>
        <dbReference type="EMBL" id="RHY64789.1"/>
    </source>
</evidence>
<feature type="transmembrane region" description="Helical" evidence="14">
    <location>
        <begin position="806"/>
        <end position="828"/>
    </location>
</feature>
<evidence type="ECO:0000256" key="6">
    <source>
        <dbReference type="ARBA" id="ARBA00022837"/>
    </source>
</evidence>
<dbReference type="Gene3D" id="1.10.238.10">
    <property type="entry name" value="EF-hand"/>
    <property type="match status" value="1"/>
</dbReference>
<evidence type="ECO:0000313" key="17">
    <source>
        <dbReference type="Proteomes" id="UP000265716"/>
    </source>
</evidence>
<keyword evidence="9" id="KW-0406">Ion transport</keyword>
<dbReference type="VEuPathDB" id="FungiDB:H257_01689"/>
<proteinExistence type="predicted"/>
<evidence type="ECO:0000256" key="7">
    <source>
        <dbReference type="ARBA" id="ARBA00022882"/>
    </source>
</evidence>
<dbReference type="Pfam" id="PF00520">
    <property type="entry name" value="Ion_trans"/>
    <property type="match status" value="4"/>
</dbReference>
<protein>
    <recommendedName>
        <fullName evidence="15">Ion transport domain-containing protein</fullName>
    </recommendedName>
</protein>
<feature type="transmembrane region" description="Helical" evidence="14">
    <location>
        <begin position="319"/>
        <end position="349"/>
    </location>
</feature>
<feature type="transmembrane region" description="Helical" evidence="14">
    <location>
        <begin position="728"/>
        <end position="753"/>
    </location>
</feature>
<dbReference type="EMBL" id="QUTC01004417">
    <property type="protein sequence ID" value="RHY64789.1"/>
    <property type="molecule type" value="Genomic_DNA"/>
</dbReference>
<evidence type="ECO:0000256" key="2">
    <source>
        <dbReference type="ARBA" id="ARBA00022448"/>
    </source>
</evidence>
<feature type="transmembrane region" description="Helical" evidence="14">
    <location>
        <begin position="1081"/>
        <end position="1098"/>
    </location>
</feature>
<feature type="domain" description="Ion transport" evidence="15">
    <location>
        <begin position="603"/>
        <end position="837"/>
    </location>
</feature>
<feature type="compositionally biased region" description="Polar residues" evidence="13">
    <location>
        <begin position="526"/>
        <end position="537"/>
    </location>
</feature>
<accession>A0A397DGD9</accession>
<feature type="region of interest" description="Disordered" evidence="13">
    <location>
        <begin position="959"/>
        <end position="981"/>
    </location>
</feature>
<keyword evidence="8 14" id="KW-1133">Transmembrane helix</keyword>
<keyword evidence="2" id="KW-0813">Transport</keyword>
<gene>
    <name evidence="16" type="ORF">DYB38_006045</name>
</gene>
<dbReference type="GO" id="GO:0008331">
    <property type="term" value="F:high voltage-gated calcium channel activity"/>
    <property type="evidence" value="ECO:0007669"/>
    <property type="project" value="TreeGrafter"/>
</dbReference>
<feature type="transmembrane region" description="Helical" evidence="14">
    <location>
        <begin position="1452"/>
        <end position="1471"/>
    </location>
</feature>